<dbReference type="Gene3D" id="2.40.260.10">
    <property type="entry name" value="Sortase"/>
    <property type="match status" value="1"/>
</dbReference>
<accession>A0A0L6CNV5</accession>
<dbReference type="CDD" id="cd05829">
    <property type="entry name" value="Sortase_F"/>
    <property type="match status" value="1"/>
</dbReference>
<evidence type="ECO:0000313" key="3">
    <source>
        <dbReference type="EMBL" id="KNX39213.1"/>
    </source>
</evidence>
<protein>
    <submittedName>
        <fullName evidence="3">Sortase</fullName>
    </submittedName>
</protein>
<feature type="region of interest" description="Disordered" evidence="2">
    <location>
        <begin position="1"/>
        <end position="48"/>
    </location>
</feature>
<evidence type="ECO:0000313" key="4">
    <source>
        <dbReference type="Proteomes" id="UP000037397"/>
    </source>
</evidence>
<dbReference type="SUPFAM" id="SSF63817">
    <property type="entry name" value="Sortase"/>
    <property type="match status" value="1"/>
</dbReference>
<sequence>MGVNGATREPSSTDGGSAGDGSDGSSGSGAKDGEGTSQAVPTRLEMPTIGFDENLISRGVNSSGEINPPAGVPQWYNKSVKPGQDGISVIAGHVMYDGPDVFYKLDKLSVGDVVTVEFGDGKSRTFKVYAEESVDKRKLQTDPRVWGSSSKPVLALITCDAGSRVVGNHHVSNYVVWASPV</sequence>
<evidence type="ECO:0000256" key="1">
    <source>
        <dbReference type="ARBA" id="ARBA00022801"/>
    </source>
</evidence>
<keyword evidence="1" id="KW-0378">Hydrolase</keyword>
<gene>
    <name evidence="3" type="ORF">VV01_05100</name>
</gene>
<dbReference type="AlphaFoldDB" id="A0A0L6CNV5"/>
<dbReference type="Proteomes" id="UP000037397">
    <property type="component" value="Unassembled WGS sequence"/>
</dbReference>
<reference evidence="4" key="1">
    <citation type="submission" date="2015-03" db="EMBL/GenBank/DDBJ databases">
        <title>Luteipulveratus halotolerans sp. nov., a novel actinobacterium (Dermacoccaceae) from Sarawak, Malaysia.</title>
        <authorList>
            <person name="Juboi H."/>
            <person name="Basik A."/>
            <person name="Shamsul S.S."/>
            <person name="Arnold P."/>
            <person name="Schmitt E.K."/>
            <person name="Sanglier J.-J."/>
            <person name="Yeo T."/>
        </authorList>
    </citation>
    <scope>NUCLEOTIDE SEQUENCE [LARGE SCALE GENOMIC DNA]</scope>
    <source>
        <strain evidence="4">C296001</strain>
    </source>
</reference>
<comment type="caution">
    <text evidence="3">The sequence shown here is derived from an EMBL/GenBank/DDBJ whole genome shotgun (WGS) entry which is preliminary data.</text>
</comment>
<keyword evidence="4" id="KW-1185">Reference proteome</keyword>
<dbReference type="InterPro" id="IPR023365">
    <property type="entry name" value="Sortase_dom-sf"/>
</dbReference>
<dbReference type="InterPro" id="IPR042001">
    <property type="entry name" value="Sortase_F"/>
</dbReference>
<dbReference type="GO" id="GO:0016787">
    <property type="term" value="F:hydrolase activity"/>
    <property type="evidence" value="ECO:0007669"/>
    <property type="project" value="UniProtKB-KW"/>
</dbReference>
<dbReference type="Pfam" id="PF04203">
    <property type="entry name" value="Sortase"/>
    <property type="match status" value="1"/>
</dbReference>
<name>A0A0L6CNV5_9MICO</name>
<evidence type="ECO:0000256" key="2">
    <source>
        <dbReference type="SAM" id="MobiDB-lite"/>
    </source>
</evidence>
<proteinExistence type="predicted"/>
<organism evidence="3 4">
    <name type="scientific">Luteipulveratus halotolerans</name>
    <dbReference type="NCBI Taxonomy" id="1631356"/>
    <lineage>
        <taxon>Bacteria</taxon>
        <taxon>Bacillati</taxon>
        <taxon>Actinomycetota</taxon>
        <taxon>Actinomycetes</taxon>
        <taxon>Micrococcales</taxon>
        <taxon>Dermacoccaceae</taxon>
        <taxon>Luteipulveratus</taxon>
    </lineage>
</organism>
<dbReference type="InterPro" id="IPR005754">
    <property type="entry name" value="Sortase"/>
</dbReference>
<dbReference type="EMBL" id="LAIR01000002">
    <property type="protein sequence ID" value="KNX39213.1"/>
    <property type="molecule type" value="Genomic_DNA"/>
</dbReference>
<dbReference type="STRING" id="1631356.VV01_05100"/>
<feature type="compositionally biased region" description="Gly residues" evidence="2">
    <location>
        <begin position="16"/>
        <end position="27"/>
    </location>
</feature>